<feature type="region of interest" description="Disordered" evidence="8">
    <location>
        <begin position="427"/>
        <end position="561"/>
    </location>
</feature>
<dbReference type="Proteomes" id="UP000027361">
    <property type="component" value="Unassembled WGS sequence"/>
</dbReference>
<dbReference type="SUPFAM" id="SSF49493">
    <property type="entry name" value="HSP40/DnaJ peptide-binding domain"/>
    <property type="match status" value="2"/>
</dbReference>
<dbReference type="GeneID" id="25262198"/>
<keyword evidence="2" id="KW-0677">Repeat</keyword>
<dbReference type="InParanoid" id="A0A066WRE3"/>
<dbReference type="PROSITE" id="PS00636">
    <property type="entry name" value="DNAJ_1"/>
    <property type="match status" value="1"/>
</dbReference>
<dbReference type="Pfam" id="PF01556">
    <property type="entry name" value="DnaJ_C"/>
    <property type="match status" value="1"/>
</dbReference>
<dbReference type="EMBL" id="JMSN01000001">
    <property type="protein sequence ID" value="KDN53574.1"/>
    <property type="molecule type" value="Genomic_DNA"/>
</dbReference>
<dbReference type="InterPro" id="IPR018253">
    <property type="entry name" value="DnaJ_domain_CS"/>
</dbReference>
<dbReference type="OMA" id="MATDYYA"/>
<dbReference type="InterPro" id="IPR001305">
    <property type="entry name" value="HSP_DnaJ_Cys-rich_dom"/>
</dbReference>
<dbReference type="HAMAP" id="MF_01152">
    <property type="entry name" value="DnaJ"/>
    <property type="match status" value="1"/>
</dbReference>
<comment type="caution">
    <text evidence="11">The sequence shown here is derived from an EMBL/GenBank/DDBJ whole genome shotgun (WGS) entry which is preliminary data.</text>
</comment>
<gene>
    <name evidence="11" type="ORF">K437DRAFT_218748</name>
</gene>
<evidence type="ECO:0000259" key="9">
    <source>
        <dbReference type="PROSITE" id="PS50076"/>
    </source>
</evidence>
<dbReference type="FunFam" id="2.10.230.10:FF:000001">
    <property type="entry name" value="DnaJ subfamily A member 2"/>
    <property type="match status" value="1"/>
</dbReference>
<dbReference type="SUPFAM" id="SSF57938">
    <property type="entry name" value="DnaJ/Hsp40 cysteine-rich domain"/>
    <property type="match status" value="1"/>
</dbReference>
<dbReference type="InterPro" id="IPR036869">
    <property type="entry name" value="J_dom_sf"/>
</dbReference>
<dbReference type="GO" id="GO:0031072">
    <property type="term" value="F:heat shock protein binding"/>
    <property type="evidence" value="ECO:0007669"/>
    <property type="project" value="InterPro"/>
</dbReference>
<dbReference type="GO" id="GO:0042026">
    <property type="term" value="P:protein refolding"/>
    <property type="evidence" value="ECO:0007669"/>
    <property type="project" value="TreeGrafter"/>
</dbReference>
<evidence type="ECO:0000259" key="10">
    <source>
        <dbReference type="PROSITE" id="PS51188"/>
    </source>
</evidence>
<evidence type="ECO:0000256" key="3">
    <source>
        <dbReference type="ARBA" id="ARBA00022771"/>
    </source>
</evidence>
<dbReference type="InterPro" id="IPR012724">
    <property type="entry name" value="DnaJ"/>
</dbReference>
<dbReference type="Pfam" id="PF00226">
    <property type="entry name" value="DnaJ"/>
    <property type="match status" value="1"/>
</dbReference>
<feature type="zinc finger region" description="CR-type" evidence="7">
    <location>
        <begin position="197"/>
        <end position="278"/>
    </location>
</feature>
<accession>A0A066WRE3</accession>
<dbReference type="CDD" id="cd06257">
    <property type="entry name" value="DnaJ"/>
    <property type="match status" value="1"/>
</dbReference>
<dbReference type="Pfam" id="PF00684">
    <property type="entry name" value="DnaJ_CXXCXGXG"/>
    <property type="match status" value="1"/>
</dbReference>
<dbReference type="GO" id="GO:0009408">
    <property type="term" value="P:response to heat"/>
    <property type="evidence" value="ECO:0007669"/>
    <property type="project" value="InterPro"/>
</dbReference>
<evidence type="ECO:0000313" key="12">
    <source>
        <dbReference type="Proteomes" id="UP000027361"/>
    </source>
</evidence>
<dbReference type="FunFam" id="2.60.260.20:FF:000005">
    <property type="entry name" value="Chaperone protein dnaJ 1, mitochondrial"/>
    <property type="match status" value="1"/>
</dbReference>
<dbReference type="GO" id="GO:0051082">
    <property type="term" value="F:unfolded protein binding"/>
    <property type="evidence" value="ECO:0007669"/>
    <property type="project" value="InterPro"/>
</dbReference>
<dbReference type="InterPro" id="IPR008971">
    <property type="entry name" value="HSP40/DnaJ_pept-bd"/>
</dbReference>
<dbReference type="InterPro" id="IPR001623">
    <property type="entry name" value="DnaJ_domain"/>
</dbReference>
<dbReference type="SMART" id="SM00271">
    <property type="entry name" value="DnaJ"/>
    <property type="match status" value="1"/>
</dbReference>
<keyword evidence="4 7" id="KW-0862">Zinc</keyword>
<protein>
    <recommendedName>
        <fullName evidence="6">DnaJ homolog 1, mitochondrial</fullName>
    </recommendedName>
</protein>
<feature type="compositionally biased region" description="Low complexity" evidence="8">
    <location>
        <begin position="445"/>
        <end position="487"/>
    </location>
</feature>
<evidence type="ECO:0000313" key="11">
    <source>
        <dbReference type="EMBL" id="KDN53574.1"/>
    </source>
</evidence>
<evidence type="ECO:0000256" key="1">
    <source>
        <dbReference type="ARBA" id="ARBA00022723"/>
    </source>
</evidence>
<reference evidence="11 12" key="1">
    <citation type="submission" date="2014-05" db="EMBL/GenBank/DDBJ databases">
        <title>Draft genome sequence of a rare smut relative, Tilletiaria anomala UBC 951.</title>
        <authorList>
            <consortium name="DOE Joint Genome Institute"/>
            <person name="Toome M."/>
            <person name="Kuo A."/>
            <person name="Henrissat B."/>
            <person name="Lipzen A."/>
            <person name="Tritt A."/>
            <person name="Yoshinaga Y."/>
            <person name="Zane M."/>
            <person name="Barry K."/>
            <person name="Grigoriev I.V."/>
            <person name="Spatafora J.W."/>
            <person name="Aimea M.C."/>
        </authorList>
    </citation>
    <scope>NUCLEOTIDE SEQUENCE [LARGE SCALE GENOMIC DNA]</scope>
    <source>
        <strain evidence="11 12">UBC 951</strain>
    </source>
</reference>
<dbReference type="GO" id="GO:0005524">
    <property type="term" value="F:ATP binding"/>
    <property type="evidence" value="ECO:0007669"/>
    <property type="project" value="InterPro"/>
</dbReference>
<dbReference type="PANTHER" id="PTHR43096">
    <property type="entry name" value="DNAJ HOMOLOG 1, MITOCHONDRIAL-RELATED"/>
    <property type="match status" value="1"/>
</dbReference>
<dbReference type="Gene3D" id="2.60.260.20">
    <property type="entry name" value="Urease metallochaperone UreE, N-terminal domain"/>
    <property type="match status" value="2"/>
</dbReference>
<dbReference type="GO" id="GO:0005737">
    <property type="term" value="C:cytoplasm"/>
    <property type="evidence" value="ECO:0007669"/>
    <property type="project" value="TreeGrafter"/>
</dbReference>
<dbReference type="AlphaFoldDB" id="A0A066WRE3"/>
<dbReference type="SUPFAM" id="SSF46565">
    <property type="entry name" value="Chaperone J-domain"/>
    <property type="match status" value="1"/>
</dbReference>
<keyword evidence="1 7" id="KW-0479">Metal-binding</keyword>
<proteinExistence type="inferred from homology"/>
<dbReference type="CDD" id="cd10719">
    <property type="entry name" value="DnaJ_zf"/>
    <property type="match status" value="1"/>
</dbReference>
<evidence type="ECO:0000256" key="2">
    <source>
        <dbReference type="ARBA" id="ARBA00022737"/>
    </source>
</evidence>
<dbReference type="Gene3D" id="2.10.230.10">
    <property type="entry name" value="Heat shock protein DnaJ, cysteine-rich domain"/>
    <property type="match status" value="1"/>
</dbReference>
<dbReference type="Gene3D" id="1.10.287.110">
    <property type="entry name" value="DnaJ domain"/>
    <property type="match status" value="1"/>
</dbReference>
<name>A0A066WRE3_TILAU</name>
<evidence type="ECO:0000256" key="5">
    <source>
        <dbReference type="ARBA" id="ARBA00023186"/>
    </source>
</evidence>
<evidence type="ECO:0000256" key="4">
    <source>
        <dbReference type="ARBA" id="ARBA00022833"/>
    </source>
</evidence>
<dbReference type="CDD" id="cd10747">
    <property type="entry name" value="DnaJ_C"/>
    <property type="match status" value="1"/>
</dbReference>
<dbReference type="STRING" id="1037660.A0A066WRE3"/>
<dbReference type="GO" id="GO:0008270">
    <property type="term" value="F:zinc ion binding"/>
    <property type="evidence" value="ECO:0007669"/>
    <property type="project" value="UniProtKB-KW"/>
</dbReference>
<keyword evidence="12" id="KW-1185">Reference proteome</keyword>
<dbReference type="PRINTS" id="PR00625">
    <property type="entry name" value="JDOMAIN"/>
</dbReference>
<evidence type="ECO:0000256" key="8">
    <source>
        <dbReference type="SAM" id="MobiDB-lite"/>
    </source>
</evidence>
<dbReference type="OrthoDB" id="10256793at2759"/>
<dbReference type="PANTHER" id="PTHR43096:SF52">
    <property type="entry name" value="DNAJ HOMOLOG 1, MITOCHONDRIAL-RELATED"/>
    <property type="match status" value="1"/>
</dbReference>
<dbReference type="FunCoup" id="A0A066WRE3">
    <property type="interactions" value="343"/>
</dbReference>
<keyword evidence="3 7" id="KW-0863">Zinc-finger</keyword>
<evidence type="ECO:0000256" key="7">
    <source>
        <dbReference type="PROSITE-ProRule" id="PRU00546"/>
    </source>
</evidence>
<feature type="domain" description="CR-type" evidence="10">
    <location>
        <begin position="197"/>
        <end position="278"/>
    </location>
</feature>
<dbReference type="PROSITE" id="PS51188">
    <property type="entry name" value="ZF_CR"/>
    <property type="match status" value="1"/>
</dbReference>
<dbReference type="InterPro" id="IPR002939">
    <property type="entry name" value="DnaJ_C"/>
</dbReference>
<feature type="domain" description="J" evidence="9">
    <location>
        <begin position="34"/>
        <end position="98"/>
    </location>
</feature>
<dbReference type="PROSITE" id="PS50076">
    <property type="entry name" value="DNAJ_2"/>
    <property type="match status" value="1"/>
</dbReference>
<evidence type="ECO:0000256" key="6">
    <source>
        <dbReference type="ARBA" id="ARBA00072890"/>
    </source>
</evidence>
<organism evidence="11 12">
    <name type="scientific">Tilletiaria anomala (strain ATCC 24038 / CBS 436.72 / UBC 951)</name>
    <dbReference type="NCBI Taxonomy" id="1037660"/>
    <lineage>
        <taxon>Eukaryota</taxon>
        <taxon>Fungi</taxon>
        <taxon>Dikarya</taxon>
        <taxon>Basidiomycota</taxon>
        <taxon>Ustilaginomycotina</taxon>
        <taxon>Exobasidiomycetes</taxon>
        <taxon>Georgefischeriales</taxon>
        <taxon>Tilletiariaceae</taxon>
        <taxon>Tilletiaria</taxon>
    </lineage>
</organism>
<dbReference type="InterPro" id="IPR036410">
    <property type="entry name" value="HSP_DnaJ_Cys-rich_dom_sf"/>
</dbReference>
<sequence length="561" mass="57086">MIELCSSCSSKAAASSVQSRPFSSSGVACASSKDLYSTLGVKKDASTKDIKGAYYQLAKKFHPDTNKEPGAKERFVEIQNAYDVLSDEKKKAAYDQYGSTDGTSPGFNPFGGGASPFGSAGGFGGFSPGGAGGFGGFSSGDASTIFDSIFGAFGGARTGPSGRGTAGFGGAGFSGGVERGDDIETTINISFEDACRGTTRKVTITPVERCGPCEGQGLKKGARRSTCGICNGTGTRTFVIQSGFQMASTCPACGGSGHVVNPGDSCTDCDGVGRVRGRRTEEIRIPAGVDDGTKIRVDGRGDVPLTGAGIPGSLYIRVNVQPSKIWRRQGSNLYYSASVPFHTAVLGGRVRVPTLDGDVEVRVPQGTQVGEEMLLRGRGVPLLGRARNAAGSANAKGDLLVQFDVKIPRSLTPRQREILQEYVAEIEGRSNSKSPAAPRAGVTGGSSPQSSASGGNSGNANKNTSASPSRSSPTSSSTSSTTSASSGAKEEAKGASPAQTSPQSSSSQHVEGRASAEGASVRDGARDSGAAVGAGAGTDKAKGSSPGALGRAWDWLTGKKE</sequence>
<keyword evidence="5" id="KW-0143">Chaperone</keyword>
<dbReference type="HOGENOM" id="CLU_017633_0_3_1"/>
<feature type="compositionally biased region" description="Low complexity" evidence="8">
    <location>
        <begin position="494"/>
        <end position="508"/>
    </location>
</feature>
<dbReference type="RefSeq" id="XP_013246434.1">
    <property type="nucleotide sequence ID" value="XM_013390980.1"/>
</dbReference>